<protein>
    <submittedName>
        <fullName evidence="2">Uncharacterized protein</fullName>
    </submittedName>
</protein>
<reference evidence="2" key="1">
    <citation type="submission" date="2021-02" db="EMBL/GenBank/DDBJ databases">
        <authorList>
            <person name="Nowell W R."/>
        </authorList>
    </citation>
    <scope>NUCLEOTIDE SEQUENCE</scope>
</reference>
<feature type="non-terminal residue" evidence="2">
    <location>
        <position position="8"/>
    </location>
</feature>
<organism evidence="2 5">
    <name type="scientific">Rotaria magnacalcarata</name>
    <dbReference type="NCBI Taxonomy" id="392030"/>
    <lineage>
        <taxon>Eukaryota</taxon>
        <taxon>Metazoa</taxon>
        <taxon>Spiralia</taxon>
        <taxon>Gnathifera</taxon>
        <taxon>Rotifera</taxon>
        <taxon>Eurotatoria</taxon>
        <taxon>Bdelloidea</taxon>
        <taxon>Philodinida</taxon>
        <taxon>Philodinidae</taxon>
        <taxon>Rotaria</taxon>
    </lineage>
</organism>
<dbReference type="Proteomes" id="UP000681720">
    <property type="component" value="Unassembled WGS sequence"/>
</dbReference>
<evidence type="ECO:0000313" key="1">
    <source>
        <dbReference type="EMBL" id="CAF4559253.1"/>
    </source>
</evidence>
<proteinExistence type="predicted"/>
<gene>
    <name evidence="1" type="ORF">BYL167_LOCUS38438</name>
    <name evidence="3" type="ORF">BYL167_LOCUS42996</name>
    <name evidence="2" type="ORF">GIL414_LOCUS40143</name>
    <name evidence="4" type="ORF">GIL414_LOCUS51294</name>
</gene>
<evidence type="ECO:0000313" key="3">
    <source>
        <dbReference type="EMBL" id="CAF4671857.1"/>
    </source>
</evidence>
<dbReference type="EMBL" id="CAJOBJ010110544">
    <property type="protein sequence ID" value="CAF4629430.1"/>
    <property type="molecule type" value="Genomic_DNA"/>
</dbReference>
<comment type="caution">
    <text evidence="2">The sequence shown here is derived from an EMBL/GenBank/DDBJ whole genome shotgun (WGS) entry which is preliminary data.</text>
</comment>
<evidence type="ECO:0000313" key="4">
    <source>
        <dbReference type="EMBL" id="CAF4890088.1"/>
    </source>
</evidence>
<evidence type="ECO:0000313" key="2">
    <source>
        <dbReference type="EMBL" id="CAF4629430.1"/>
    </source>
</evidence>
<dbReference type="Proteomes" id="UP000681967">
    <property type="component" value="Unassembled WGS sequence"/>
</dbReference>
<dbReference type="EMBL" id="CAJOBJ010173004">
    <property type="protein sequence ID" value="CAF4890088.1"/>
    <property type="molecule type" value="Genomic_DNA"/>
</dbReference>
<accession>A0A8S2ZS40</accession>
<dbReference type="EMBL" id="CAJOBH010089781">
    <property type="protein sequence ID" value="CAF4559253.1"/>
    <property type="molecule type" value="Genomic_DNA"/>
</dbReference>
<evidence type="ECO:0000313" key="5">
    <source>
        <dbReference type="Proteomes" id="UP000681720"/>
    </source>
</evidence>
<dbReference type="EMBL" id="CAJOBH010113139">
    <property type="protein sequence ID" value="CAF4671857.1"/>
    <property type="molecule type" value="Genomic_DNA"/>
</dbReference>
<sequence length="8" mass="896">MLKPTPLP</sequence>
<name>A0A8S2ZS40_9BILA</name>